<sequence length="57" mass="6516">MSPKRTPSIGSALFREKIFNWLNEQNFSMSTVAIVMVTASVQNEIRIKKVSHQIYTS</sequence>
<accession>A0ABM8W0P3</accession>
<dbReference type="Proteomes" id="UP000789901">
    <property type="component" value="Unassembled WGS sequence"/>
</dbReference>
<reference evidence="1 2" key="1">
    <citation type="submission" date="2021-06" db="EMBL/GenBank/DDBJ databases">
        <authorList>
            <person name="Kallberg Y."/>
            <person name="Tangrot J."/>
            <person name="Rosling A."/>
        </authorList>
    </citation>
    <scope>NUCLEOTIDE SEQUENCE [LARGE SCALE GENOMIC DNA]</scope>
    <source>
        <strain evidence="1 2">120-4 pot B 10/14</strain>
    </source>
</reference>
<keyword evidence="2" id="KW-1185">Reference proteome</keyword>
<dbReference type="EMBL" id="CAJVQB010000545">
    <property type="protein sequence ID" value="CAG8494896.1"/>
    <property type="molecule type" value="Genomic_DNA"/>
</dbReference>
<evidence type="ECO:0000313" key="2">
    <source>
        <dbReference type="Proteomes" id="UP000789901"/>
    </source>
</evidence>
<protein>
    <submittedName>
        <fullName evidence="1">38800_t:CDS:1</fullName>
    </submittedName>
</protein>
<proteinExistence type="predicted"/>
<comment type="caution">
    <text evidence="1">The sequence shown here is derived from an EMBL/GenBank/DDBJ whole genome shotgun (WGS) entry which is preliminary data.</text>
</comment>
<evidence type="ECO:0000313" key="1">
    <source>
        <dbReference type="EMBL" id="CAG8494896.1"/>
    </source>
</evidence>
<name>A0ABM8W0P3_GIGMA</name>
<organism evidence="1 2">
    <name type="scientific">Gigaspora margarita</name>
    <dbReference type="NCBI Taxonomy" id="4874"/>
    <lineage>
        <taxon>Eukaryota</taxon>
        <taxon>Fungi</taxon>
        <taxon>Fungi incertae sedis</taxon>
        <taxon>Mucoromycota</taxon>
        <taxon>Glomeromycotina</taxon>
        <taxon>Glomeromycetes</taxon>
        <taxon>Diversisporales</taxon>
        <taxon>Gigasporaceae</taxon>
        <taxon>Gigaspora</taxon>
    </lineage>
</organism>
<gene>
    <name evidence="1" type="ORF">GMARGA_LOCUS1906</name>
</gene>